<keyword evidence="3" id="KW-0342">GTP-binding</keyword>
<evidence type="ECO:0000256" key="6">
    <source>
        <dbReference type="SAM" id="MobiDB-lite"/>
    </source>
</evidence>
<feature type="region of interest" description="Disordered" evidence="6">
    <location>
        <begin position="752"/>
        <end position="774"/>
    </location>
</feature>
<dbReference type="InterPro" id="IPR003191">
    <property type="entry name" value="Guanylate-bd/ATL_C"/>
</dbReference>
<protein>
    <recommendedName>
        <fullName evidence="7">GB1/RHD3-type G domain-containing protein</fullName>
    </recommendedName>
</protein>
<organism evidence="8 9">
    <name type="scientific">Raphidocelis subcapitata</name>
    <dbReference type="NCBI Taxonomy" id="307507"/>
    <lineage>
        <taxon>Eukaryota</taxon>
        <taxon>Viridiplantae</taxon>
        <taxon>Chlorophyta</taxon>
        <taxon>core chlorophytes</taxon>
        <taxon>Chlorophyceae</taxon>
        <taxon>CS clade</taxon>
        <taxon>Sphaeropleales</taxon>
        <taxon>Selenastraceae</taxon>
        <taxon>Raphidocelis</taxon>
    </lineage>
</organism>
<evidence type="ECO:0000256" key="5">
    <source>
        <dbReference type="SAM" id="Coils"/>
    </source>
</evidence>
<dbReference type="GO" id="GO:0005525">
    <property type="term" value="F:GTP binding"/>
    <property type="evidence" value="ECO:0007669"/>
    <property type="project" value="UniProtKB-KW"/>
</dbReference>
<dbReference type="AlphaFoldDB" id="A0A2V0P511"/>
<feature type="coiled-coil region" evidence="5">
    <location>
        <begin position="544"/>
        <end position="578"/>
    </location>
</feature>
<dbReference type="OrthoDB" id="2135133at2759"/>
<dbReference type="EMBL" id="BDRX01000058">
    <property type="protein sequence ID" value="GBF94948.1"/>
    <property type="molecule type" value="Genomic_DNA"/>
</dbReference>
<keyword evidence="1" id="KW-0547">Nucleotide-binding</keyword>
<comment type="caution">
    <text evidence="8">The sequence shown here is derived from an EMBL/GenBank/DDBJ whole genome shotgun (WGS) entry which is preliminary data.</text>
</comment>
<dbReference type="Gene3D" id="3.40.50.300">
    <property type="entry name" value="P-loop containing nucleotide triphosphate hydrolases"/>
    <property type="match status" value="1"/>
</dbReference>
<evidence type="ECO:0000313" key="8">
    <source>
        <dbReference type="EMBL" id="GBF94948.1"/>
    </source>
</evidence>
<feature type="compositionally biased region" description="Gly residues" evidence="6">
    <location>
        <begin position="758"/>
        <end position="773"/>
    </location>
</feature>
<dbReference type="SUPFAM" id="SSF48340">
    <property type="entry name" value="Interferon-induced guanylate-binding protein 1 (GBP1), C-terminal domain"/>
    <property type="match status" value="1"/>
</dbReference>
<dbReference type="Pfam" id="PF02841">
    <property type="entry name" value="GBP_C"/>
    <property type="match status" value="1"/>
</dbReference>
<dbReference type="InterPro" id="IPR030386">
    <property type="entry name" value="G_GB1_RHD3_dom"/>
</dbReference>
<feature type="region of interest" description="Disordered" evidence="6">
    <location>
        <begin position="833"/>
        <end position="872"/>
    </location>
</feature>
<evidence type="ECO:0000313" key="9">
    <source>
        <dbReference type="Proteomes" id="UP000247498"/>
    </source>
</evidence>
<keyword evidence="5" id="KW-0175">Coiled coil</keyword>
<sequence>MEGEAIELVRFDAGRFELGARALDVLRATQGPLAVVAVCGRARQGKSFILNQLLSVTGGFRIGSTHRPCTKGLWMWSAPQACVDADGRPFHLVLLDSEGIDACDQTAQYSTQIFSLAVLLSSLFVYNQMGGIDEAALDRLSLVVEITKHIRVRAAADERGGSPGGAASPPPPPLLAGGMGGAGAAAAAGWPGTMDADAAAELRRFTPSFLWLLRDFYLRLEDENGRQARARRAAGLLAGLSRRRGVVSAREYLESALTPAPGPGAAAAAKNAVRASIKSLFPDRDCAMLVRPMHEERALVCLDSTPAEQLRPEFREGLILRKARPKRLGSHTITGPLLAALAEAYVGAINAGAVPTIATAWQGVAERECRRAAEAAEAAYAAQFQEGVDPEEECLDKEHARALGAARAAFAAVAVGERAVRRAHETRCLEACAARFAQLRACRLAEASAAVSDLLLAGAGALSEAAAAAAASAAARGEDAVAGPGPGSAAAAMERELCRFLDGYAASARGPAKWPRLLAFLKTALPPLLRASEAAGEARGRGPLEAAERRAAEAGARADGLAARLAAAEAEAADAARRASERAAELADARVAAEQGAARASLLEAELSEARLIAERRLLGAQQESEARARAEAERRASEAAAFEARIGEERRRREAVEAEASELRARADALGGMLAAAQDEAGGYLDSFGDAKREQARLQLALEEAAAELTSIRLSRAAVVRERDEALSEAASLRAAVDAMDCELEARLREAEREVGRSGGGGGGGGGSGGGAAAAAADAAAAAAAAAAAHDKARLLQPATGEPDDDVAPDQLRQAAARFGCGGFGGGACGPGGAGDGEPSSWGGVRLGSSGGGGGGLGDGPFGPLAGMPPAVLERLLSGGEDAPDP</sequence>
<dbReference type="SUPFAM" id="SSF52540">
    <property type="entry name" value="P-loop containing nucleoside triphosphate hydrolases"/>
    <property type="match status" value="1"/>
</dbReference>
<feature type="domain" description="GB1/RHD3-type G" evidence="7">
    <location>
        <begin position="30"/>
        <end position="354"/>
    </location>
</feature>
<dbReference type="Pfam" id="PF02263">
    <property type="entry name" value="GBP"/>
    <property type="match status" value="2"/>
</dbReference>
<evidence type="ECO:0000256" key="1">
    <source>
        <dbReference type="ARBA" id="ARBA00022741"/>
    </source>
</evidence>
<accession>A0A2V0P511</accession>
<dbReference type="PANTHER" id="PTHR10751">
    <property type="entry name" value="GUANYLATE BINDING PROTEIN"/>
    <property type="match status" value="1"/>
</dbReference>
<keyword evidence="2" id="KW-0378">Hydrolase</keyword>
<evidence type="ECO:0000256" key="4">
    <source>
        <dbReference type="PROSITE-ProRule" id="PRU01052"/>
    </source>
</evidence>
<feature type="compositionally biased region" description="Gly residues" evidence="6">
    <location>
        <begin position="846"/>
        <end position="862"/>
    </location>
</feature>
<dbReference type="Proteomes" id="UP000247498">
    <property type="component" value="Unassembled WGS sequence"/>
</dbReference>
<dbReference type="PROSITE" id="PS51715">
    <property type="entry name" value="G_GB1_RHD3"/>
    <property type="match status" value="1"/>
</dbReference>
<name>A0A2V0P511_9CHLO</name>
<gene>
    <name evidence="8" type="ORF">Rsub_07449</name>
</gene>
<dbReference type="InParanoid" id="A0A2V0P511"/>
<dbReference type="InterPro" id="IPR015894">
    <property type="entry name" value="Guanylate-bd_N"/>
</dbReference>
<dbReference type="Gene3D" id="1.20.1000.10">
    <property type="entry name" value="Guanylate-binding protein, C-terminal domain"/>
    <property type="match status" value="1"/>
</dbReference>
<evidence type="ECO:0000256" key="3">
    <source>
        <dbReference type="ARBA" id="ARBA00023134"/>
    </source>
</evidence>
<feature type="region of interest" description="Disordered" evidence="6">
    <location>
        <begin position="155"/>
        <end position="178"/>
    </location>
</feature>
<feature type="coiled-coil region" evidence="5">
    <location>
        <begin position="621"/>
        <end position="709"/>
    </location>
</feature>
<dbReference type="InterPro" id="IPR027417">
    <property type="entry name" value="P-loop_NTPase"/>
</dbReference>
<proteinExistence type="inferred from homology"/>
<keyword evidence="9" id="KW-1185">Reference proteome</keyword>
<reference evidence="8 9" key="1">
    <citation type="journal article" date="2018" name="Sci. Rep.">
        <title>Raphidocelis subcapitata (=Pseudokirchneriella subcapitata) provides an insight into genome evolution and environmental adaptations in the Sphaeropleales.</title>
        <authorList>
            <person name="Suzuki S."/>
            <person name="Yamaguchi H."/>
            <person name="Nakajima N."/>
            <person name="Kawachi M."/>
        </authorList>
    </citation>
    <scope>NUCLEOTIDE SEQUENCE [LARGE SCALE GENOMIC DNA]</scope>
    <source>
        <strain evidence="8 9">NIES-35</strain>
    </source>
</reference>
<dbReference type="InterPro" id="IPR036543">
    <property type="entry name" value="Guanylate-bd_C_sf"/>
</dbReference>
<evidence type="ECO:0000256" key="2">
    <source>
        <dbReference type="ARBA" id="ARBA00022801"/>
    </source>
</evidence>
<dbReference type="GO" id="GO:0003924">
    <property type="term" value="F:GTPase activity"/>
    <property type="evidence" value="ECO:0007669"/>
    <property type="project" value="InterPro"/>
</dbReference>
<comment type="similarity">
    <text evidence="4">Belongs to the TRAFAC class dynamin-like GTPase superfamily. GB1/RHD3 GTPase family.</text>
</comment>
<evidence type="ECO:0000259" key="7">
    <source>
        <dbReference type="PROSITE" id="PS51715"/>
    </source>
</evidence>